<reference evidence="2" key="1">
    <citation type="submission" date="2021-01" db="EMBL/GenBank/DDBJ databases">
        <title>Phytophthora aleatoria, a newly-described species from Pinus radiata is distinct from Phytophthora cactorum isolates based on comparative genomics.</title>
        <authorList>
            <person name="Mcdougal R."/>
            <person name="Panda P."/>
            <person name="Williams N."/>
            <person name="Studholme D.J."/>
        </authorList>
    </citation>
    <scope>NUCLEOTIDE SEQUENCE</scope>
    <source>
        <strain evidence="2">NZFS 4037</strain>
    </source>
</reference>
<dbReference type="EMBL" id="JAENGY010000122">
    <property type="protein sequence ID" value="KAG6972877.1"/>
    <property type="molecule type" value="Genomic_DNA"/>
</dbReference>
<proteinExistence type="predicted"/>
<evidence type="ECO:0000313" key="2">
    <source>
        <dbReference type="EMBL" id="KAG6972877.1"/>
    </source>
</evidence>
<evidence type="ECO:0008006" key="4">
    <source>
        <dbReference type="Google" id="ProtNLM"/>
    </source>
</evidence>
<name>A0A8J5ISQ9_9STRA</name>
<evidence type="ECO:0000256" key="1">
    <source>
        <dbReference type="SAM" id="MobiDB-lite"/>
    </source>
</evidence>
<accession>A0A8J5ISQ9</accession>
<feature type="region of interest" description="Disordered" evidence="1">
    <location>
        <begin position="177"/>
        <end position="203"/>
    </location>
</feature>
<protein>
    <recommendedName>
        <fullName evidence="4">RxLR effector protein</fullName>
    </recommendedName>
</protein>
<dbReference type="AlphaFoldDB" id="A0A8J5ISQ9"/>
<feature type="non-terminal residue" evidence="2">
    <location>
        <position position="203"/>
    </location>
</feature>
<evidence type="ECO:0000313" key="3">
    <source>
        <dbReference type="Proteomes" id="UP000709295"/>
    </source>
</evidence>
<comment type="caution">
    <text evidence="2">The sequence shown here is derived from an EMBL/GenBank/DDBJ whole genome shotgun (WGS) entry which is preliminary data.</text>
</comment>
<gene>
    <name evidence="2" type="ORF">JG688_00003772</name>
</gene>
<sequence>GGAAKVHTSNENEERATVSYGGEIFSDKAQTKQLIDFFIKEGWSVTKFKEEKLKIPSTMEGSELFSHPNWNALVKYQRKKYETENEVLPYVTIDGVQLTKEKTQELLLKWLAVKKPVDSVAKRLKLRSVPESLKIFDQNWRAFRMYEKWFAANSNIKINTEKYSKFGTGYHTEEKTKGVLDQPSDSPVYRRRRWRNTRTSPRF</sequence>
<dbReference type="Proteomes" id="UP000709295">
    <property type="component" value="Unassembled WGS sequence"/>
</dbReference>
<organism evidence="2 3">
    <name type="scientific">Phytophthora aleatoria</name>
    <dbReference type="NCBI Taxonomy" id="2496075"/>
    <lineage>
        <taxon>Eukaryota</taxon>
        <taxon>Sar</taxon>
        <taxon>Stramenopiles</taxon>
        <taxon>Oomycota</taxon>
        <taxon>Peronosporomycetes</taxon>
        <taxon>Peronosporales</taxon>
        <taxon>Peronosporaceae</taxon>
        <taxon>Phytophthora</taxon>
    </lineage>
</organism>
<keyword evidence="3" id="KW-1185">Reference proteome</keyword>